<dbReference type="SUPFAM" id="SSF49464">
    <property type="entry name" value="Carboxypeptidase regulatory domain-like"/>
    <property type="match status" value="1"/>
</dbReference>
<feature type="signal peptide" evidence="1">
    <location>
        <begin position="1"/>
        <end position="22"/>
    </location>
</feature>
<organism evidence="3 4">
    <name type="scientific">Taibaiella lutea</name>
    <dbReference type="NCBI Taxonomy" id="2608001"/>
    <lineage>
        <taxon>Bacteria</taxon>
        <taxon>Pseudomonadati</taxon>
        <taxon>Bacteroidota</taxon>
        <taxon>Chitinophagia</taxon>
        <taxon>Chitinophagales</taxon>
        <taxon>Chitinophagaceae</taxon>
        <taxon>Taibaiella</taxon>
    </lineage>
</organism>
<dbReference type="AlphaFoldDB" id="A0A5M6CE39"/>
<keyword evidence="3" id="KW-0675">Receptor</keyword>
<keyword evidence="1" id="KW-0732">Signal</keyword>
<sequence length="725" mass="80984">MNKLFTFLFFIMLSLASINGFAQKIIKGKITDEKGGPLSGASISLENTLDGTTSDSLGNFKLSTTESGEQVLVISVIGYESVNKSLNVDNATDVLDFKLASATNMLEQVNITAGSFGSADGTQKTVLEPLDIVTTAGSGADPIQAMQMLPGVQKNGNMTGLMVRGGDASEAAIVVDGLTLQNPFFSDVPGVQQRSRFGAFQFKGIAFSSGGYSARYGQAMSSVLEMNTLDIPDNSTINLGIFMAGLYASGTKLFDNNNMSVTATANYTNLSPFYGIAKTNFDFYDVPEGGGGSLSYIWKTKKGGILKVMGNYSQTNSGIRIPDPYEAGTDVNYSIKNKNAYTQATFKQNLGEKLRWFTAASYSYNKDNTKWDTLPMGNLEKRAQIRSELTWYANTRFNLVMGGEYQYFDVNRNYDSFTNAFTEHQIALYAEGEWTPIYWLAFKPGVRLEHSALLKTTTLAPRFAASVKTSKYSSASFATGLFYQNPDKQYLLQGYRPDQQLAIHYIANYTYMVNDRTFRLEGYYKSYDQLVHESIAQTINQYDPNTYRYINGPVDNSGHGYATGLEFFWRDKKTVKNLDYWLSYSYINTKRLYQNFPVEATPGFISNHNVSLVTKYWIEKLNCMASGTFSYASGKPYYNPNNPEFLGDKASAYQNLSLQVAHLRSFGKWFAVFYVSVDNVLNRKNIFGYRYSTDGQNRYPIEPAMYRTIFAGINISLSKFDKDEL</sequence>
<dbReference type="RefSeq" id="WP_150033108.1">
    <property type="nucleotide sequence ID" value="NZ_VWSH01000003.1"/>
</dbReference>
<dbReference type="Gene3D" id="2.60.40.1120">
    <property type="entry name" value="Carboxypeptidase-like, regulatory domain"/>
    <property type="match status" value="1"/>
</dbReference>
<reference evidence="3 4" key="1">
    <citation type="submission" date="2019-09" db="EMBL/GenBank/DDBJ databases">
        <title>Genome sequence and assembly of Taibaiella sp.</title>
        <authorList>
            <person name="Chhetri G."/>
        </authorList>
    </citation>
    <scope>NUCLEOTIDE SEQUENCE [LARGE SCALE GENOMIC DNA]</scope>
    <source>
        <strain evidence="3 4">KVB11</strain>
    </source>
</reference>
<evidence type="ECO:0000313" key="3">
    <source>
        <dbReference type="EMBL" id="KAA5533361.1"/>
    </source>
</evidence>
<dbReference type="SUPFAM" id="SSF56935">
    <property type="entry name" value="Porins"/>
    <property type="match status" value="1"/>
</dbReference>
<dbReference type="Pfam" id="PF07715">
    <property type="entry name" value="Plug"/>
    <property type="match status" value="1"/>
</dbReference>
<keyword evidence="4" id="KW-1185">Reference proteome</keyword>
<comment type="caution">
    <text evidence="3">The sequence shown here is derived from an EMBL/GenBank/DDBJ whole genome shotgun (WGS) entry which is preliminary data.</text>
</comment>
<proteinExistence type="predicted"/>
<dbReference type="InterPro" id="IPR012910">
    <property type="entry name" value="Plug_dom"/>
</dbReference>
<dbReference type="InterPro" id="IPR008969">
    <property type="entry name" value="CarboxyPept-like_regulatory"/>
</dbReference>
<evidence type="ECO:0000256" key="1">
    <source>
        <dbReference type="SAM" id="SignalP"/>
    </source>
</evidence>
<feature type="chain" id="PRO_5024367547" evidence="1">
    <location>
        <begin position="23"/>
        <end position="725"/>
    </location>
</feature>
<gene>
    <name evidence="3" type="ORF">F0919_12520</name>
</gene>
<name>A0A5M6CE39_9BACT</name>
<feature type="domain" description="TonB-dependent receptor plug" evidence="2">
    <location>
        <begin position="140"/>
        <end position="218"/>
    </location>
</feature>
<dbReference type="EMBL" id="VWSH01000003">
    <property type="protein sequence ID" value="KAA5533361.1"/>
    <property type="molecule type" value="Genomic_DNA"/>
</dbReference>
<dbReference type="Pfam" id="PF13715">
    <property type="entry name" value="CarbopepD_reg_2"/>
    <property type="match status" value="1"/>
</dbReference>
<accession>A0A5M6CE39</accession>
<protein>
    <submittedName>
        <fullName evidence="3">TonB-dependent receptor</fullName>
    </submittedName>
</protein>
<evidence type="ECO:0000259" key="2">
    <source>
        <dbReference type="Pfam" id="PF07715"/>
    </source>
</evidence>
<dbReference type="Proteomes" id="UP000323632">
    <property type="component" value="Unassembled WGS sequence"/>
</dbReference>
<evidence type="ECO:0000313" key="4">
    <source>
        <dbReference type="Proteomes" id="UP000323632"/>
    </source>
</evidence>